<evidence type="ECO:0008006" key="4">
    <source>
        <dbReference type="Google" id="ProtNLM"/>
    </source>
</evidence>
<name>A0ABQ1L096_9BURK</name>
<dbReference type="PROSITE" id="PS51257">
    <property type="entry name" value="PROKAR_LIPOPROTEIN"/>
    <property type="match status" value="1"/>
</dbReference>
<keyword evidence="1" id="KW-0472">Membrane</keyword>
<keyword evidence="1" id="KW-0812">Transmembrane</keyword>
<dbReference type="RefSeq" id="WP_170300085.1">
    <property type="nucleotide sequence ID" value="NZ_BMKG01000018.1"/>
</dbReference>
<feature type="transmembrane region" description="Helical" evidence="1">
    <location>
        <begin position="92"/>
        <end position="111"/>
    </location>
</feature>
<feature type="transmembrane region" description="Helical" evidence="1">
    <location>
        <begin position="68"/>
        <end position="86"/>
    </location>
</feature>
<sequence length="115" mass="11898">MGKRARYYLASMYGALLLIGCAGYFLAPKIVLIVALAIGGAVGAALLEKAYGVVVKGVLNEQPRLTQAGWLIALAVLSIAGALVLYATSGEVGPTGFFLGIGIYCLQSLLLRSPP</sequence>
<proteinExistence type="predicted"/>
<evidence type="ECO:0000256" key="1">
    <source>
        <dbReference type="SAM" id="Phobius"/>
    </source>
</evidence>
<feature type="transmembrane region" description="Helical" evidence="1">
    <location>
        <begin position="7"/>
        <end position="25"/>
    </location>
</feature>
<keyword evidence="1" id="KW-1133">Transmembrane helix</keyword>
<dbReference type="Proteomes" id="UP000622638">
    <property type="component" value="Unassembled WGS sequence"/>
</dbReference>
<accession>A0ABQ1L096</accession>
<comment type="caution">
    <text evidence="2">The sequence shown here is derived from an EMBL/GenBank/DDBJ whole genome shotgun (WGS) entry which is preliminary data.</text>
</comment>
<protein>
    <recommendedName>
        <fullName evidence="4">DUF2178 domain-containing protein</fullName>
    </recommendedName>
</protein>
<organism evidence="2 3">
    <name type="scientific">Pseudoduganella buxea</name>
    <dbReference type="NCBI Taxonomy" id="1949069"/>
    <lineage>
        <taxon>Bacteria</taxon>
        <taxon>Pseudomonadati</taxon>
        <taxon>Pseudomonadota</taxon>
        <taxon>Betaproteobacteria</taxon>
        <taxon>Burkholderiales</taxon>
        <taxon>Oxalobacteraceae</taxon>
        <taxon>Telluria group</taxon>
        <taxon>Pseudoduganella</taxon>
    </lineage>
</organism>
<reference evidence="3" key="1">
    <citation type="journal article" date="2019" name="Int. J. Syst. Evol. Microbiol.">
        <title>The Global Catalogue of Microorganisms (GCM) 10K type strain sequencing project: providing services to taxonomists for standard genome sequencing and annotation.</title>
        <authorList>
            <consortium name="The Broad Institute Genomics Platform"/>
            <consortium name="The Broad Institute Genome Sequencing Center for Infectious Disease"/>
            <person name="Wu L."/>
            <person name="Ma J."/>
        </authorList>
    </citation>
    <scope>NUCLEOTIDE SEQUENCE [LARGE SCALE GENOMIC DNA]</scope>
    <source>
        <strain evidence="3">CGMCC 1.15931</strain>
    </source>
</reference>
<keyword evidence="3" id="KW-1185">Reference proteome</keyword>
<evidence type="ECO:0000313" key="3">
    <source>
        <dbReference type="Proteomes" id="UP000622638"/>
    </source>
</evidence>
<evidence type="ECO:0000313" key="2">
    <source>
        <dbReference type="EMBL" id="GGC14274.1"/>
    </source>
</evidence>
<dbReference type="EMBL" id="BMKG01000018">
    <property type="protein sequence ID" value="GGC14274.1"/>
    <property type="molecule type" value="Genomic_DNA"/>
</dbReference>
<feature type="transmembrane region" description="Helical" evidence="1">
    <location>
        <begin position="31"/>
        <end position="47"/>
    </location>
</feature>
<gene>
    <name evidence="2" type="ORF">GCM10011572_39660</name>
</gene>